<feature type="compositionally biased region" description="Polar residues" evidence="5">
    <location>
        <begin position="1500"/>
        <end position="1512"/>
    </location>
</feature>
<accession>A0AAD9NTX9</accession>
<keyword evidence="3 6" id="KW-1133">Transmembrane helix</keyword>
<dbReference type="GO" id="GO:0005216">
    <property type="term" value="F:monoatomic ion channel activity"/>
    <property type="evidence" value="ECO:0007669"/>
    <property type="project" value="InterPro"/>
</dbReference>
<gene>
    <name evidence="8" type="ORF">NP493_501g01030</name>
</gene>
<reference evidence="8" key="1">
    <citation type="journal article" date="2023" name="Mol. Biol. Evol.">
        <title>Third-Generation Sequencing Reveals the Adaptive Role of the Epigenome in Three Deep-Sea Polychaetes.</title>
        <authorList>
            <person name="Perez M."/>
            <person name="Aroh O."/>
            <person name="Sun Y."/>
            <person name="Lan Y."/>
            <person name="Juniper S.K."/>
            <person name="Young C.R."/>
            <person name="Angers B."/>
            <person name="Qian P.Y."/>
        </authorList>
    </citation>
    <scope>NUCLEOTIDE SEQUENCE</scope>
    <source>
        <strain evidence="8">R07B-5</strain>
    </source>
</reference>
<evidence type="ECO:0000256" key="3">
    <source>
        <dbReference type="ARBA" id="ARBA00022989"/>
    </source>
</evidence>
<evidence type="ECO:0000256" key="5">
    <source>
        <dbReference type="SAM" id="MobiDB-lite"/>
    </source>
</evidence>
<organism evidence="8 9">
    <name type="scientific">Ridgeia piscesae</name>
    <name type="common">Tubeworm</name>
    <dbReference type="NCBI Taxonomy" id="27915"/>
    <lineage>
        <taxon>Eukaryota</taxon>
        <taxon>Metazoa</taxon>
        <taxon>Spiralia</taxon>
        <taxon>Lophotrochozoa</taxon>
        <taxon>Annelida</taxon>
        <taxon>Polychaeta</taxon>
        <taxon>Sedentaria</taxon>
        <taxon>Canalipalpata</taxon>
        <taxon>Sabellida</taxon>
        <taxon>Siboglinidae</taxon>
        <taxon>Ridgeia</taxon>
    </lineage>
</organism>
<evidence type="ECO:0000256" key="6">
    <source>
        <dbReference type="SAM" id="Phobius"/>
    </source>
</evidence>
<name>A0AAD9NTX9_RIDPI</name>
<evidence type="ECO:0000256" key="2">
    <source>
        <dbReference type="ARBA" id="ARBA00022692"/>
    </source>
</evidence>
<feature type="domain" description="Ion transport" evidence="7">
    <location>
        <begin position="1253"/>
        <end position="1372"/>
    </location>
</feature>
<dbReference type="PANTHER" id="PTHR13715:SF99">
    <property type="entry name" value="INOSITOL 1,4,5-TRISPHOSPHATE RECEPTOR-LIKE PROTEIN A"/>
    <property type="match status" value="1"/>
</dbReference>
<dbReference type="Proteomes" id="UP001209878">
    <property type="component" value="Unassembled WGS sequence"/>
</dbReference>
<evidence type="ECO:0000256" key="4">
    <source>
        <dbReference type="ARBA" id="ARBA00023136"/>
    </source>
</evidence>
<protein>
    <recommendedName>
        <fullName evidence="7">Ion transport domain-containing protein</fullName>
    </recommendedName>
</protein>
<dbReference type="GO" id="GO:0006816">
    <property type="term" value="P:calcium ion transport"/>
    <property type="evidence" value="ECO:0007669"/>
    <property type="project" value="InterPro"/>
</dbReference>
<dbReference type="EMBL" id="JAODUO010000500">
    <property type="protein sequence ID" value="KAK2179289.1"/>
    <property type="molecule type" value="Genomic_DNA"/>
</dbReference>
<dbReference type="Pfam" id="PF00520">
    <property type="entry name" value="Ion_trans"/>
    <property type="match status" value="1"/>
</dbReference>
<dbReference type="GO" id="GO:0016020">
    <property type="term" value="C:membrane"/>
    <property type="evidence" value="ECO:0007669"/>
    <property type="project" value="UniProtKB-SubCell"/>
</dbReference>
<feature type="transmembrane region" description="Helical" evidence="6">
    <location>
        <begin position="1267"/>
        <end position="1289"/>
    </location>
</feature>
<dbReference type="InterPro" id="IPR005821">
    <property type="entry name" value="Ion_trans_dom"/>
</dbReference>
<sequence>METLISLQPSSRPASGLNDHISLLRSWLSNFLAENMDMTASMIGHNTLVEQVLRLVHCLVSFGYYGDMDDMKQLLIPLLSLLDGRNDKLYPETAGVPVMPSVRDHYQAEARFKQSPETKAIVDAKYQALRVLDLFLNFQFNTRLVRLIQEFKSTYIEAHHSVTSHPELGSLLNETFSIDEDMSTNKAALKRLAELFQESDYLGSYHLTDILLDLSNYEYDMMIVKSMGLLNRFYSTHDNLFSHAVQAQILITDASVDVLNELQQMLPEMWRLTSSKMSEEQMKTMLKFFDKLTRFCSLEDEPEERHAMNQSILYNHRILDIVFDILSQEIDIKLKGPDCPDLNYLVSVVDLLATCAEGENRFIESICQTIFSLPELLDILNDSAVCTNLKRPYVRFLLWVYLNTASGMVESGAGDLPHSRVMWQYLNSLNALLADLTKYAEASPETVKQLLKKAPGKASDFFANLLEDPDRLNTILSERSQGEWKQQQKGLHYILDSVLPLLQVFFRACYQPNVEDFPNEADYTDTLAKALVKFMRVIGPLISSPTHMKTLVSCMNVMMSISTLPLEVMEEFQEKYGSGSAIRDISNDAKKKYIEYYQQEEELNDQLNTFAVNFSMVYGGLNTIRTQIGYPSDAGSISGSNIQISEKDRLDQEILDIKCLQLLRGLIHNETVILPDDWELNIKTNARQLQRIKNIQNVLNSHDAVLMVLPHLSTNSDNLVREVLSFLVAMLYGGNKEVQRNFSEYFLGTREEKFFFAIKNRMLMSTVATREKRSLHTQHQAKVEEAVEQAKALRKAMKAGQVAAQGNYQNQLVVFDNKVCDYINYILRGSQFHGCSEREVLTLKKSIAMMIVALIEEDISQCGPGAKEVCEALDAETIWNMAVESYQQANVRGESVRAQLKEDVLALGFRYYHILCRMRDLYPGPQLHLDTELNATDKKTIDKAAWTFYERGTLSIEIVKDGGLQKIHFTCMDKTVLREDVKEKFKYDVDRSSPSSKLRELIDWSGDILYDIKYTRKVYSNPVLRFFVKYWWHYNIGMILMSFLFCVLIMVTWKQPADLNSIKPLYDNEGIVRLMMFILSITHNVLAVCVLISFFITKHPTLPHLCGCRKWFKSLRKKYDDEDDTEKERSSNLEVKFFSFQTFWYLLIFAFSVLGLLFYGYFFSFHLLHIAEFNQLLKRTIRAITQNGGSLMWVFIYGLIVIYIYALIGFAFYRELFDPTEGLYCTTVYECTMTFIHRGFIKGIIEVGKSLGLVPVMVVVVMIAGRALLWVFIYGLILIYIFTLVAFAIHRDIFDPKTGHFCDTFYQCMVTSLRKGLIDGLYDFLAVPEGKPFTYHLHKAVFDVTFFIIITTIGLNIIFGIIVDTFSELRDNKLQVEIDMHRTCFICSRSSYDFEHHGKGFEHHVKEEHNQWAYVFFFIHLNETRTNDYTALELYISRLLTKKNYDFFPLNRALSLQQELDENEIRLETLVDQVSYLVNKTKQEEAARERDDERQRQKAWAQQNRTGTSNVKAETPKK</sequence>
<keyword evidence="4 6" id="KW-0472">Membrane</keyword>
<feature type="compositionally biased region" description="Basic and acidic residues" evidence="5">
    <location>
        <begin position="1482"/>
        <end position="1496"/>
    </location>
</feature>
<proteinExistence type="predicted"/>
<dbReference type="PANTHER" id="PTHR13715">
    <property type="entry name" value="RYANODINE RECEPTOR AND IP3 RECEPTOR"/>
    <property type="match status" value="1"/>
</dbReference>
<evidence type="ECO:0000259" key="7">
    <source>
        <dbReference type="Pfam" id="PF00520"/>
    </source>
</evidence>
<feature type="region of interest" description="Disordered" evidence="5">
    <location>
        <begin position="1482"/>
        <end position="1518"/>
    </location>
</feature>
<evidence type="ECO:0000313" key="8">
    <source>
        <dbReference type="EMBL" id="KAK2179289.1"/>
    </source>
</evidence>
<keyword evidence="9" id="KW-1185">Reference proteome</keyword>
<evidence type="ECO:0000313" key="9">
    <source>
        <dbReference type="Proteomes" id="UP001209878"/>
    </source>
</evidence>
<feature type="transmembrane region" description="Helical" evidence="6">
    <location>
        <begin position="1340"/>
        <end position="1363"/>
    </location>
</feature>
<comment type="caution">
    <text evidence="8">The sequence shown here is derived from an EMBL/GenBank/DDBJ whole genome shotgun (WGS) entry which is preliminary data.</text>
</comment>
<dbReference type="InterPro" id="IPR015925">
    <property type="entry name" value="Ryanodine_IP3_receptor"/>
</dbReference>
<comment type="subcellular location">
    <subcellularLocation>
        <location evidence="1">Membrane</location>
        <topology evidence="1">Multi-pass membrane protein</topology>
    </subcellularLocation>
</comment>
<feature type="transmembrane region" description="Helical" evidence="6">
    <location>
        <begin position="1074"/>
        <end position="1096"/>
    </location>
</feature>
<dbReference type="Gene3D" id="1.10.287.70">
    <property type="match status" value="1"/>
</dbReference>
<feature type="transmembrane region" description="Helical" evidence="6">
    <location>
        <begin position="1191"/>
        <end position="1213"/>
    </location>
</feature>
<keyword evidence="2 6" id="KW-0812">Transmembrane</keyword>
<evidence type="ECO:0000256" key="1">
    <source>
        <dbReference type="ARBA" id="ARBA00004141"/>
    </source>
</evidence>
<feature type="transmembrane region" description="Helical" evidence="6">
    <location>
        <begin position="1031"/>
        <end position="1053"/>
    </location>
</feature>
<feature type="transmembrane region" description="Helical" evidence="6">
    <location>
        <begin position="1143"/>
        <end position="1170"/>
    </location>
</feature>